<proteinExistence type="predicted"/>
<name>A0A2V0NSW6_9CHLO</name>
<dbReference type="EMBL" id="BDRX01000019">
    <property type="protein sequence ID" value="GBF90726.1"/>
    <property type="molecule type" value="Genomic_DNA"/>
</dbReference>
<reference evidence="1 2" key="1">
    <citation type="journal article" date="2018" name="Sci. Rep.">
        <title>Raphidocelis subcapitata (=Pseudokirchneriella subcapitata) provides an insight into genome evolution and environmental adaptations in the Sphaeropleales.</title>
        <authorList>
            <person name="Suzuki S."/>
            <person name="Yamaguchi H."/>
            <person name="Nakajima N."/>
            <person name="Kawachi M."/>
        </authorList>
    </citation>
    <scope>NUCLEOTIDE SEQUENCE [LARGE SCALE GENOMIC DNA]</scope>
    <source>
        <strain evidence="1 2">NIES-35</strain>
    </source>
</reference>
<evidence type="ECO:0000313" key="1">
    <source>
        <dbReference type="EMBL" id="GBF90726.1"/>
    </source>
</evidence>
<dbReference type="InParanoid" id="A0A2V0NSW6"/>
<comment type="caution">
    <text evidence="1">The sequence shown here is derived from an EMBL/GenBank/DDBJ whole genome shotgun (WGS) entry which is preliminary data.</text>
</comment>
<evidence type="ECO:0000313" key="2">
    <source>
        <dbReference type="Proteomes" id="UP000247498"/>
    </source>
</evidence>
<dbReference type="AlphaFoldDB" id="A0A2V0NSW6"/>
<keyword evidence="2" id="KW-1185">Reference proteome</keyword>
<protein>
    <submittedName>
        <fullName evidence="1">Uncharacterized protein</fullName>
    </submittedName>
</protein>
<organism evidence="1 2">
    <name type="scientific">Raphidocelis subcapitata</name>
    <dbReference type="NCBI Taxonomy" id="307507"/>
    <lineage>
        <taxon>Eukaryota</taxon>
        <taxon>Viridiplantae</taxon>
        <taxon>Chlorophyta</taxon>
        <taxon>core chlorophytes</taxon>
        <taxon>Chlorophyceae</taxon>
        <taxon>CS clade</taxon>
        <taxon>Sphaeropleales</taxon>
        <taxon>Selenastraceae</taxon>
        <taxon>Raphidocelis</taxon>
    </lineage>
</organism>
<sequence>MALNQALLKVLAGRPDRPDRIIDHAAPGTSLPTYSYAAAPGESAVVVSVLRNAWPGTMDMARFVAEFIELDKEGLVACWGGRPTFSCEVFRRDGSLIQPARCCGHMAAAAAGAADPYINTKPRGCRVRLTTGGDSQECASSGGDIVRFGNSGALALSSNHKDSDLAEMEARSLAPLAGDTIALALKKTNGGVDFHLLPPGCIAWWWGDGSQRQYHQVVGMRGGASARAVITYGAAAPDEWAF</sequence>
<accession>A0A2V0NSW6</accession>
<dbReference type="Proteomes" id="UP000247498">
    <property type="component" value="Unassembled WGS sequence"/>
</dbReference>
<gene>
    <name evidence="1" type="ORF">Rsub_03027</name>
</gene>